<evidence type="ECO:0000256" key="1">
    <source>
        <dbReference type="SAM" id="MobiDB-lite"/>
    </source>
</evidence>
<gene>
    <name evidence="2" type="ORF">M9Y10_002894</name>
</gene>
<dbReference type="EMBL" id="JAPFFF010000001">
    <property type="protein sequence ID" value="KAK8900566.1"/>
    <property type="molecule type" value="Genomic_DNA"/>
</dbReference>
<organism evidence="2 3">
    <name type="scientific">Tritrichomonas musculus</name>
    <dbReference type="NCBI Taxonomy" id="1915356"/>
    <lineage>
        <taxon>Eukaryota</taxon>
        <taxon>Metamonada</taxon>
        <taxon>Parabasalia</taxon>
        <taxon>Tritrichomonadida</taxon>
        <taxon>Tritrichomonadidae</taxon>
        <taxon>Tritrichomonas</taxon>
    </lineage>
</organism>
<feature type="region of interest" description="Disordered" evidence="1">
    <location>
        <begin position="215"/>
        <end position="234"/>
    </location>
</feature>
<keyword evidence="3" id="KW-1185">Reference proteome</keyword>
<name>A0ABR2LB34_9EUKA</name>
<dbReference type="Proteomes" id="UP001470230">
    <property type="component" value="Unassembled WGS sequence"/>
</dbReference>
<evidence type="ECO:0000313" key="3">
    <source>
        <dbReference type="Proteomes" id="UP001470230"/>
    </source>
</evidence>
<protein>
    <submittedName>
        <fullName evidence="2">Uncharacterized protein</fullName>
    </submittedName>
</protein>
<comment type="caution">
    <text evidence="2">The sequence shown here is derived from an EMBL/GenBank/DDBJ whole genome shotgun (WGS) entry which is preliminary data.</text>
</comment>
<reference evidence="2 3" key="1">
    <citation type="submission" date="2024-04" db="EMBL/GenBank/DDBJ databases">
        <title>Tritrichomonas musculus Genome.</title>
        <authorList>
            <person name="Alves-Ferreira E."/>
            <person name="Grigg M."/>
            <person name="Lorenzi H."/>
            <person name="Galac M."/>
        </authorList>
    </citation>
    <scope>NUCLEOTIDE SEQUENCE [LARGE SCALE GENOMIC DNA]</scope>
    <source>
        <strain evidence="2 3">EAF2021</strain>
    </source>
</reference>
<sequence>MIHVRIDSVNEIPFGELKSNYVTATITLLPIGISRPFFSILESPTGYSQEIISFPISDPQLYTLRIALQSKRDSIYDFCEVNLALRYFRVNRYYKFRTQTDSEMIEGTPSIDLSIQISSSKYKPFECHRSHVSFKNEEIESDPDHSSIEKDSSSRSEIIARYWFSIVPEDQWSLIFRPGILEYLKEEIEHFGENEEQPFKQHEVQINRPRKVKIKPVEQNPLTPPSPTNEPIPQFVPSALMTDIKFI</sequence>
<accession>A0ABR2LB34</accession>
<proteinExistence type="predicted"/>
<evidence type="ECO:0000313" key="2">
    <source>
        <dbReference type="EMBL" id="KAK8900566.1"/>
    </source>
</evidence>